<keyword evidence="9" id="KW-0539">Nucleus</keyword>
<feature type="domain" description="ERCC4" evidence="12">
    <location>
        <begin position="672"/>
        <end position="752"/>
    </location>
</feature>
<evidence type="ECO:0000256" key="2">
    <source>
        <dbReference type="ARBA" id="ARBA00010015"/>
    </source>
</evidence>
<dbReference type="InterPro" id="IPR047520">
    <property type="entry name" value="XPF_nuclease"/>
</dbReference>
<feature type="region of interest" description="Disordered" evidence="11">
    <location>
        <begin position="475"/>
        <end position="529"/>
    </location>
</feature>
<dbReference type="GO" id="GO:0000724">
    <property type="term" value="P:double-strand break repair via homologous recombination"/>
    <property type="evidence" value="ECO:0007669"/>
    <property type="project" value="TreeGrafter"/>
</dbReference>
<dbReference type="AlphaFoldDB" id="A0A088DJG9"/>
<dbReference type="SUPFAM" id="SSF47781">
    <property type="entry name" value="RuvA domain 2-like"/>
    <property type="match status" value="1"/>
</dbReference>
<evidence type="ECO:0000256" key="9">
    <source>
        <dbReference type="ARBA" id="ARBA00023242"/>
    </source>
</evidence>
<keyword evidence="3" id="KW-0540">Nuclease</keyword>
<keyword evidence="7" id="KW-0238">DNA-binding</keyword>
<dbReference type="GO" id="GO:0000712">
    <property type="term" value="P:resolution of meiotic recombination intermediates"/>
    <property type="evidence" value="ECO:0007669"/>
    <property type="project" value="TreeGrafter"/>
</dbReference>
<evidence type="ECO:0000256" key="1">
    <source>
        <dbReference type="ARBA" id="ARBA00004123"/>
    </source>
</evidence>
<dbReference type="InterPro" id="IPR006166">
    <property type="entry name" value="ERCC4_domain"/>
</dbReference>
<dbReference type="GO" id="GO:0000014">
    <property type="term" value="F:single-stranded DNA endodeoxyribonuclease activity"/>
    <property type="evidence" value="ECO:0007669"/>
    <property type="project" value="TreeGrafter"/>
</dbReference>
<evidence type="ECO:0000256" key="7">
    <source>
        <dbReference type="ARBA" id="ARBA00023125"/>
    </source>
</evidence>
<dbReference type="PANTHER" id="PTHR10150">
    <property type="entry name" value="DNA REPAIR ENDONUCLEASE XPF"/>
    <property type="match status" value="1"/>
</dbReference>
<dbReference type="NCBIfam" id="TIGR00596">
    <property type="entry name" value="rad1"/>
    <property type="match status" value="1"/>
</dbReference>
<dbReference type="GO" id="GO:0003697">
    <property type="term" value="F:single-stranded DNA binding"/>
    <property type="evidence" value="ECO:0007669"/>
    <property type="project" value="InterPro"/>
</dbReference>
<dbReference type="InterPro" id="IPR010994">
    <property type="entry name" value="RuvA_2-like"/>
</dbReference>
<evidence type="ECO:0000256" key="10">
    <source>
        <dbReference type="ARBA" id="ARBA00072370"/>
    </source>
</evidence>
<reference evidence="13" key="1">
    <citation type="journal article" date="2014" name="Aquat. Toxicol.">
        <title>Sublethal gamma irradiation affects reproductive impairment and elevates antioxidant enzyme and DNA repair activities in the monogonont rotifer Brachionus koreanus.</title>
        <authorList>
            <person name="Han J."/>
            <person name="Won E.J."/>
            <person name="Kim I.C."/>
            <person name="Yim J.H."/>
            <person name="Lee S.J."/>
            <person name="Lee J.S."/>
        </authorList>
    </citation>
    <scope>NUCLEOTIDE SEQUENCE</scope>
</reference>
<dbReference type="EMBL" id="KJ526623">
    <property type="protein sequence ID" value="AIL94192.1"/>
    <property type="molecule type" value="mRNA"/>
</dbReference>
<keyword evidence="8" id="KW-0234">DNA repair</keyword>
<dbReference type="PANTHER" id="PTHR10150:SF0">
    <property type="entry name" value="DNA REPAIR ENDONUCLEASE XPF"/>
    <property type="match status" value="1"/>
</dbReference>
<comment type="subcellular location">
    <subcellularLocation>
        <location evidence="1">Nucleus</location>
    </subcellularLocation>
</comment>
<evidence type="ECO:0000256" key="8">
    <source>
        <dbReference type="ARBA" id="ARBA00023204"/>
    </source>
</evidence>
<dbReference type="SUPFAM" id="SSF52980">
    <property type="entry name" value="Restriction endonuclease-like"/>
    <property type="match status" value="1"/>
</dbReference>
<dbReference type="Pfam" id="PF02732">
    <property type="entry name" value="ERCC4"/>
    <property type="match status" value="1"/>
</dbReference>
<dbReference type="FunFam" id="3.40.50.10130:FF:000002">
    <property type="entry name" value="DNA repair endonuclease XPF"/>
    <property type="match status" value="1"/>
</dbReference>
<organism evidence="13">
    <name type="scientific">Brachionus koreanus</name>
    <dbReference type="NCBI Taxonomy" id="1199090"/>
    <lineage>
        <taxon>Eukaryota</taxon>
        <taxon>Metazoa</taxon>
        <taxon>Spiralia</taxon>
        <taxon>Gnathifera</taxon>
        <taxon>Rotifera</taxon>
        <taxon>Eurotatoria</taxon>
        <taxon>Monogononta</taxon>
        <taxon>Pseudotrocha</taxon>
        <taxon>Ploima</taxon>
        <taxon>Brachionidae</taxon>
        <taxon>Brachionus</taxon>
    </lineage>
</organism>
<comment type="similarity">
    <text evidence="2">Belongs to the XPF family.</text>
</comment>
<name>A0A088DJG9_9BILA</name>
<protein>
    <recommendedName>
        <fullName evidence="10">DNA repair endonuclease XPF</fullName>
    </recommendedName>
</protein>
<evidence type="ECO:0000256" key="6">
    <source>
        <dbReference type="ARBA" id="ARBA00022801"/>
    </source>
</evidence>
<dbReference type="GO" id="GO:1901255">
    <property type="term" value="P:nucleotide-excision repair involved in interstrand cross-link repair"/>
    <property type="evidence" value="ECO:0007669"/>
    <property type="project" value="TreeGrafter"/>
</dbReference>
<evidence type="ECO:0000256" key="3">
    <source>
        <dbReference type="ARBA" id="ARBA00022722"/>
    </source>
</evidence>
<keyword evidence="6" id="KW-0378">Hydrolase</keyword>
<evidence type="ECO:0000256" key="5">
    <source>
        <dbReference type="ARBA" id="ARBA00022763"/>
    </source>
</evidence>
<dbReference type="SMART" id="SM00891">
    <property type="entry name" value="ERCC4"/>
    <property type="match status" value="1"/>
</dbReference>
<sequence>MESLLEYENNVYLDMFHNDGLLVMAEGLGIERIFLNFIKLFCDATNLVIVVNTHEAEEQFFTNKMKETSPESYQYITKITTETHSQNERAQAYLKGGCFFVTSRILVVDMLTDRIPIEYITGILVYNAHKIIDSCQETFILRMFRQKNKKGFIKAFSDNPIFFTKGFSKVERVMKNLFVKKLFIYPRFHIDIETELTKYKPEVIEIHVGLSENSSRIQMALLDILNVLLQEFKGCCSYIDHDFLTMEMVISRPFDQIVKAQLEPVWNQLGSKPKQLISDIRTLRLLLYYLTQYDSITFFKMLNCLKSHEKDIGRSSGWMFLDAANELFTKAKLRVYGTEMKNYVKPDKKKKFKWSKENRDMAARIVSESPKLKVLKEILEEFSGEENNQDEINILIVANDDRTCSQIKHFLSKNRLTRKIGNGSAKAIKQFDKFDVTDEQKSDEKEEEFIVKMILKPLGASDLNNRQVDSKLSKMVKKLDRKNKEKESVTLTQMVKNTTSKESKSSSQSETSDESSSCDEAQPVQNSDTNFVGKNTNLFLSALEGGTKQKISLIRLLYDIMPKYIILYDSQLWFVRQIEVIQCLRYKNPMRVYFMMYTNSSEEQRYLTSIRSEKESFEILIREKANMIVTEEQDGKLDIPKDTDKEKETIIDQFNSRKGGMPSMPQESETPKIIVDMREFRCELPSILHKRGFHIEPCTLEVGDYVLTPNISVERKSINDLIESLANGRLYNQVNAMSRSYKIPVLLIEFDPKKPFQLNSYQALASSEISPQHTSSKLSLLTIHFPKLRILWCSSPSETAEIFEELKANCPQPDTETAMSIKTDQVIEDEDLKYNPVLRDLLLKIPGINSKNVLRVITKVKDLVSLCLMSEQELSDVLENSKSAKLVYEFLNTSKKDEALNSMNNELDFEDLDNFYSFDSKKTDSVDSSKKNILNINSKSNASTKNKPKTK</sequence>
<keyword evidence="5" id="KW-0227">DNA damage</keyword>
<dbReference type="CDD" id="cd20078">
    <property type="entry name" value="XPF_nuclease_XPF_euk"/>
    <property type="match status" value="1"/>
</dbReference>
<dbReference type="GO" id="GO:0000110">
    <property type="term" value="C:nucleotide-excision repair factor 1 complex"/>
    <property type="evidence" value="ECO:0007669"/>
    <property type="project" value="TreeGrafter"/>
</dbReference>
<dbReference type="InterPro" id="IPR006167">
    <property type="entry name" value="XPF"/>
</dbReference>
<evidence type="ECO:0000313" key="13">
    <source>
        <dbReference type="EMBL" id="AIL94192.1"/>
    </source>
</evidence>
<keyword evidence="4 13" id="KW-0255">Endonuclease</keyword>
<proteinExistence type="evidence at transcript level"/>
<dbReference type="GO" id="GO:0003684">
    <property type="term" value="F:damaged DNA binding"/>
    <property type="evidence" value="ECO:0007669"/>
    <property type="project" value="TreeGrafter"/>
</dbReference>
<evidence type="ECO:0000256" key="11">
    <source>
        <dbReference type="SAM" id="MobiDB-lite"/>
    </source>
</evidence>
<feature type="non-terminal residue" evidence="13">
    <location>
        <position position="951"/>
    </location>
</feature>
<evidence type="ECO:0000256" key="4">
    <source>
        <dbReference type="ARBA" id="ARBA00022759"/>
    </source>
</evidence>
<dbReference type="Gene3D" id="1.10.150.20">
    <property type="entry name" value="5' to 3' exonuclease, C-terminal subdomain"/>
    <property type="match status" value="1"/>
</dbReference>
<evidence type="ECO:0000259" key="12">
    <source>
        <dbReference type="SMART" id="SM00891"/>
    </source>
</evidence>
<dbReference type="Gene3D" id="3.40.50.10130">
    <property type="match status" value="1"/>
</dbReference>
<dbReference type="InterPro" id="IPR011335">
    <property type="entry name" value="Restrct_endonuc-II-like"/>
</dbReference>
<accession>A0A088DJG9</accession>